<keyword evidence="3" id="KW-0698">rRNA processing</keyword>
<evidence type="ECO:0000256" key="2">
    <source>
        <dbReference type="ARBA" id="ARBA00018260"/>
    </source>
</evidence>
<evidence type="ECO:0000256" key="3">
    <source>
        <dbReference type="ARBA" id="ARBA00022552"/>
    </source>
</evidence>
<dbReference type="GO" id="GO:0005730">
    <property type="term" value="C:nucleolus"/>
    <property type="evidence" value="ECO:0007669"/>
    <property type="project" value="UniProtKB-SubCell"/>
</dbReference>
<dbReference type="Pfam" id="PF09384">
    <property type="entry name" value="UTP15_C"/>
    <property type="match status" value="1"/>
</dbReference>
<dbReference type="RefSeq" id="XP_001606988.3">
    <property type="nucleotide sequence ID" value="XM_001606938.5"/>
</dbReference>
<comment type="subcellular location">
    <subcellularLocation>
        <location evidence="1">Nucleus</location>
        <location evidence="1">Nucleolus</location>
    </subcellularLocation>
</comment>
<protein>
    <recommendedName>
        <fullName evidence="2">U3 small nucleolar RNA-associated protein 15 homolog</fullName>
    </recommendedName>
</protein>
<dbReference type="PROSITE" id="PS50082">
    <property type="entry name" value="WD_REPEATS_2"/>
    <property type="match status" value="1"/>
</dbReference>
<dbReference type="SUPFAM" id="SSF50978">
    <property type="entry name" value="WD40 repeat-like"/>
    <property type="match status" value="1"/>
</dbReference>
<dbReference type="SMART" id="SM00320">
    <property type="entry name" value="WD40"/>
    <property type="match status" value="7"/>
</dbReference>
<accession>A0A7M7G8E0</accession>
<keyword evidence="4 8" id="KW-0853">WD repeat</keyword>
<proteinExistence type="predicted"/>
<dbReference type="GeneID" id="100123359"/>
<dbReference type="InterPro" id="IPR001680">
    <property type="entry name" value="WD40_rpt"/>
</dbReference>
<feature type="repeat" description="WD" evidence="8">
    <location>
        <begin position="315"/>
        <end position="356"/>
    </location>
</feature>
<organism evidence="10 11">
    <name type="scientific">Nasonia vitripennis</name>
    <name type="common">Parasitic wasp</name>
    <dbReference type="NCBI Taxonomy" id="7425"/>
    <lineage>
        <taxon>Eukaryota</taxon>
        <taxon>Metazoa</taxon>
        <taxon>Ecdysozoa</taxon>
        <taxon>Arthropoda</taxon>
        <taxon>Hexapoda</taxon>
        <taxon>Insecta</taxon>
        <taxon>Pterygota</taxon>
        <taxon>Neoptera</taxon>
        <taxon>Endopterygota</taxon>
        <taxon>Hymenoptera</taxon>
        <taxon>Apocrita</taxon>
        <taxon>Proctotrupomorpha</taxon>
        <taxon>Chalcidoidea</taxon>
        <taxon>Pteromalidae</taxon>
        <taxon>Pteromalinae</taxon>
        <taxon>Nasonia</taxon>
    </lineage>
</organism>
<dbReference type="GO" id="GO:0045943">
    <property type="term" value="P:positive regulation of transcription by RNA polymerase I"/>
    <property type="evidence" value="ECO:0007669"/>
    <property type="project" value="TreeGrafter"/>
</dbReference>
<evidence type="ECO:0000256" key="6">
    <source>
        <dbReference type="ARBA" id="ARBA00023242"/>
    </source>
</evidence>
<reference evidence="10" key="1">
    <citation type="submission" date="2021-01" db="UniProtKB">
        <authorList>
            <consortium name="EnsemblMetazoa"/>
        </authorList>
    </citation>
    <scope>IDENTIFICATION</scope>
</reference>
<dbReference type="KEGG" id="nvi:100123359"/>
<dbReference type="AlphaFoldDB" id="A0A7M7G8E0"/>
<evidence type="ECO:0000256" key="8">
    <source>
        <dbReference type="PROSITE-ProRule" id="PRU00221"/>
    </source>
</evidence>
<keyword evidence="5" id="KW-0677">Repeat</keyword>
<dbReference type="OrthoDB" id="431715at2759"/>
<dbReference type="SMR" id="A0A7M7G8E0"/>
<evidence type="ECO:0000313" key="10">
    <source>
        <dbReference type="EnsemblMetazoa" id="XP_001606988"/>
    </source>
</evidence>
<dbReference type="InParanoid" id="A0A7M7G8E0"/>
<dbReference type="InterPro" id="IPR015943">
    <property type="entry name" value="WD40/YVTN_repeat-like_dom_sf"/>
</dbReference>
<dbReference type="Proteomes" id="UP000002358">
    <property type="component" value="Unassembled WGS sequence"/>
</dbReference>
<name>A0A7M7G8E0_NASVI</name>
<evidence type="ECO:0000256" key="4">
    <source>
        <dbReference type="ARBA" id="ARBA00022574"/>
    </source>
</evidence>
<keyword evidence="11" id="KW-1185">Reference proteome</keyword>
<dbReference type="Pfam" id="PF00400">
    <property type="entry name" value="WD40"/>
    <property type="match status" value="2"/>
</dbReference>
<feature type="domain" description="U3 small nucleolar RNA-associated protein 15 C-terminal" evidence="9">
    <location>
        <begin position="416"/>
        <end position="557"/>
    </location>
</feature>
<dbReference type="EnsemblMetazoa" id="XM_001606938">
    <property type="protein sequence ID" value="XP_001606988"/>
    <property type="gene ID" value="LOC100123359"/>
</dbReference>
<evidence type="ECO:0000313" key="11">
    <source>
        <dbReference type="Proteomes" id="UP000002358"/>
    </source>
</evidence>
<dbReference type="Gene3D" id="2.130.10.10">
    <property type="entry name" value="YVTN repeat-like/Quinoprotein amine dehydrogenase"/>
    <property type="match status" value="2"/>
</dbReference>
<dbReference type="InterPro" id="IPR018983">
    <property type="entry name" value="U3_snoRNA-assocProt_15_C"/>
</dbReference>
<dbReference type="GO" id="GO:0006364">
    <property type="term" value="P:rRNA processing"/>
    <property type="evidence" value="ECO:0007669"/>
    <property type="project" value="UniProtKB-KW"/>
</dbReference>
<evidence type="ECO:0000259" key="9">
    <source>
        <dbReference type="Pfam" id="PF09384"/>
    </source>
</evidence>
<comment type="function">
    <text evidence="7">Ribosome biogenesis factor. Involved in nucleolar processing of pre-18S ribosomal RNA. Required for optimal pre-ribosomal RNA transcription by RNA polymerase I. Part of the small subunit (SSU) processome, first precursor of the small eukaryotic ribosomal subunit. During the assembly of the SSU processome in the nucleolus, many ribosome biogenesis factors, an RNA chaperone and ribosomal proteins associate with the nascent pre-rRNA and work in concert to generate RNA folding, modifications, rearrangements and cleavage as well as targeted degradation of pre-ribosomal RNA by the RNA exosome.</text>
</comment>
<dbReference type="PANTHER" id="PTHR19924">
    <property type="entry name" value="UTP15 U3 SMALL NUCLEOLAR RNA-ASSOCIATED PROTEIN 15 FAMILY MEMBER"/>
    <property type="match status" value="1"/>
</dbReference>
<dbReference type="FunCoup" id="A0A7M7G8E0">
    <property type="interactions" value="1334"/>
</dbReference>
<dbReference type="InterPro" id="IPR036322">
    <property type="entry name" value="WD40_repeat_dom_sf"/>
</dbReference>
<evidence type="ECO:0000256" key="5">
    <source>
        <dbReference type="ARBA" id="ARBA00022737"/>
    </source>
</evidence>
<dbReference type="PANTHER" id="PTHR19924:SF26">
    <property type="entry name" value="U3 SMALL NUCLEOLAR RNA-ASSOCIATED PROTEIN 15 HOMOLOG"/>
    <property type="match status" value="1"/>
</dbReference>
<evidence type="ECO:0000256" key="7">
    <source>
        <dbReference type="ARBA" id="ARBA00045437"/>
    </source>
</evidence>
<evidence type="ECO:0000256" key="1">
    <source>
        <dbReference type="ARBA" id="ARBA00004604"/>
    </source>
</evidence>
<keyword evidence="6" id="KW-0539">Nucleus</keyword>
<sequence length="587" mass="66573">MHIVRSENRRAALAYDCISHGTLSPLLIGNLSSNLWSRPRRFVLCTLTSIICMYDIEYDCMKNTCEQRLKNMASFKKTNTKLFLKATPDLTIDNFFWKNHNASVVVKEFGPIDYIDFSPIEPYHFAVTCSCRIQIYNPITKLVTKNLNKFKEHAYGGTFRKDGRLICAGGKEHNVKLFDVATKSPLRIFNVHSAPVHRTFFTIDGTHIISFSDDKTTSLLDIPSEKKVVCFKEHNDYVRAGSVSPISSDIYISGGYDKIVNMYDTRTNKKVLSVNHDAPIESVIFLPSGGVFLSAGGTEIRVWDCFANGRLLAKISQHHKTITCLQIACNGRRILSGSLDKHVRIYDSGTYKTLHTFDYPNEILSIGISADDETLVTGMTNGMISIKQQDTKGKFVDYNKISFQYACDNLHLPNIDTHVHESAKEVMGKHDACLRKFQYSKALDHVMINYIVNKCPHITVALFQELVRRQGIVQALSGRDGKFLINILKFIIRNIGNIRFGRVLLEIANILMEIYDDKLEELNLEVQLTFRLLARKLEEEEDLIKYLTELQGTLEMILSSSETTIINTRSDDLTPSATAQKNLILNI</sequence>